<dbReference type="Pfam" id="PF03795">
    <property type="entry name" value="YCII"/>
    <property type="match status" value="1"/>
</dbReference>
<reference evidence="2" key="1">
    <citation type="submission" date="2018-05" db="EMBL/GenBank/DDBJ databases">
        <authorList>
            <person name="Lanie J.A."/>
            <person name="Ng W.-L."/>
            <person name="Kazmierczak K.M."/>
            <person name="Andrzejewski T.M."/>
            <person name="Davidsen T.M."/>
            <person name="Wayne K.J."/>
            <person name="Tettelin H."/>
            <person name="Glass J.I."/>
            <person name="Rusch D."/>
            <person name="Podicherti R."/>
            <person name="Tsui H.-C.T."/>
            <person name="Winkler M.E."/>
        </authorList>
    </citation>
    <scope>NUCLEOTIDE SEQUENCE</scope>
</reference>
<organism evidence="2">
    <name type="scientific">marine metagenome</name>
    <dbReference type="NCBI Taxonomy" id="408172"/>
    <lineage>
        <taxon>unclassified sequences</taxon>
        <taxon>metagenomes</taxon>
        <taxon>ecological metagenomes</taxon>
    </lineage>
</organism>
<dbReference type="InterPro" id="IPR051807">
    <property type="entry name" value="Sec-metab_biosynth-assoc"/>
</dbReference>
<proteinExistence type="predicted"/>
<dbReference type="InterPro" id="IPR011008">
    <property type="entry name" value="Dimeric_a/b-barrel"/>
</dbReference>
<evidence type="ECO:0000259" key="1">
    <source>
        <dbReference type="Pfam" id="PF03795"/>
    </source>
</evidence>
<dbReference type="PANTHER" id="PTHR33606:SF3">
    <property type="entry name" value="PROTEIN YCII"/>
    <property type="match status" value="1"/>
</dbReference>
<gene>
    <name evidence="2" type="ORF">METZ01_LOCUS49412</name>
</gene>
<dbReference type="EMBL" id="UINC01002426">
    <property type="protein sequence ID" value="SUZ96558.1"/>
    <property type="molecule type" value="Genomic_DNA"/>
</dbReference>
<dbReference type="PANTHER" id="PTHR33606">
    <property type="entry name" value="PROTEIN YCII"/>
    <property type="match status" value="1"/>
</dbReference>
<dbReference type="AlphaFoldDB" id="A0A381RZR4"/>
<evidence type="ECO:0000313" key="2">
    <source>
        <dbReference type="EMBL" id="SUZ96558.1"/>
    </source>
</evidence>
<protein>
    <recommendedName>
        <fullName evidence="1">YCII-related domain-containing protein</fullName>
    </recommendedName>
</protein>
<dbReference type="Gene3D" id="3.30.70.1060">
    <property type="entry name" value="Dimeric alpha+beta barrel"/>
    <property type="match status" value="1"/>
</dbReference>
<name>A0A381RZR4_9ZZZZ</name>
<dbReference type="InterPro" id="IPR005545">
    <property type="entry name" value="YCII"/>
</dbReference>
<accession>A0A381RZR4</accession>
<feature type="domain" description="YCII-related" evidence="1">
    <location>
        <begin position="3"/>
        <end position="69"/>
    </location>
</feature>
<dbReference type="SUPFAM" id="SSF54909">
    <property type="entry name" value="Dimeric alpha+beta barrel"/>
    <property type="match status" value="1"/>
</dbReference>
<sequence>MQNREEHLKYVQDSGLVFFAGPLLSEKDIMVGSLIILNVTNRSEAKEWSKNDPYNRAGLFKNIKIIKFKHLI</sequence>